<dbReference type="Gene3D" id="1.10.2080.10">
    <property type="entry name" value="Insect odorant-binding protein A10/Ejaculatory bulb-specific protein 3"/>
    <property type="match status" value="1"/>
</dbReference>
<dbReference type="PANTHER" id="PTHR11257">
    <property type="entry name" value="CHEMOSENSORY PROTEIN-RELATED"/>
    <property type="match status" value="1"/>
</dbReference>
<protein>
    <submittedName>
        <fullName evidence="2">Chemosensory protein 9</fullName>
    </submittedName>
</protein>
<dbReference type="EMBL" id="MN616764">
    <property type="protein sequence ID" value="QGW50256.1"/>
    <property type="molecule type" value="mRNA"/>
</dbReference>
<dbReference type="InterPro" id="IPR005055">
    <property type="entry name" value="A10/PebIII"/>
</dbReference>
<sequence length="124" mass="14226">MKQLCTLVFCCVALLLAVNAAEYNSKYDNVDVDRILQNGRVLTNYIKCMLDEGNCTPDGRELKKTLPDALATGCIKCNEKQKATADKIINHLMKRRPADWEKLLRKYDPKGEFKKRYEAQGRKI</sequence>
<evidence type="ECO:0000313" key="2">
    <source>
        <dbReference type="EMBL" id="QGW50256.1"/>
    </source>
</evidence>
<reference evidence="2" key="1">
    <citation type="journal article" date="2019" name="Sci. Rep.">
        <title>Full-Length Transcriptome Survey and Expression Analysis of Parasitoid Wasp Chouioia cunea upon Exposure to 1-Dodecene.</title>
        <authorList>
            <person name="Pan L."/>
            <person name="Guo M."/>
            <person name="Jin X."/>
            <person name="Sun Z."/>
            <person name="Jiang H."/>
            <person name="Han J."/>
            <person name="Wang Y."/>
            <person name="Yan C."/>
            <person name="Li M."/>
        </authorList>
    </citation>
    <scope>NUCLEOTIDE SEQUENCE</scope>
</reference>
<accession>A0A6B9CJP5</accession>
<name>A0A6B9CJP5_9HYME</name>
<evidence type="ECO:0000256" key="1">
    <source>
        <dbReference type="SAM" id="SignalP"/>
    </source>
</evidence>
<organism evidence="2">
    <name type="scientific">Chouioia cunea</name>
    <dbReference type="NCBI Taxonomy" id="1570515"/>
    <lineage>
        <taxon>Eukaryota</taxon>
        <taxon>Metazoa</taxon>
        <taxon>Ecdysozoa</taxon>
        <taxon>Arthropoda</taxon>
        <taxon>Hexapoda</taxon>
        <taxon>Insecta</taxon>
        <taxon>Pterygota</taxon>
        <taxon>Neoptera</taxon>
        <taxon>Endopterygota</taxon>
        <taxon>Hymenoptera</taxon>
        <taxon>Apocrita</taxon>
        <taxon>Proctotrupomorpha</taxon>
        <taxon>Chalcidoidea</taxon>
        <taxon>Eulophidae</taxon>
        <taxon>Tetrastichinae</taxon>
        <taxon>Chouioia</taxon>
    </lineage>
</organism>
<dbReference type="Pfam" id="PF03392">
    <property type="entry name" value="OS-D"/>
    <property type="match status" value="1"/>
</dbReference>
<dbReference type="InterPro" id="IPR036682">
    <property type="entry name" value="OS_D_A10/PebIII_sf"/>
</dbReference>
<dbReference type="AlphaFoldDB" id="A0A6B9CJP5"/>
<keyword evidence="1" id="KW-0732">Signal</keyword>
<dbReference type="PANTHER" id="PTHR11257:SF13">
    <property type="entry name" value="GEO07322P1"/>
    <property type="match status" value="1"/>
</dbReference>
<feature type="signal peptide" evidence="1">
    <location>
        <begin position="1"/>
        <end position="20"/>
    </location>
</feature>
<proteinExistence type="evidence at transcript level"/>
<dbReference type="SUPFAM" id="SSF100910">
    <property type="entry name" value="Chemosensory protein Csp2"/>
    <property type="match status" value="1"/>
</dbReference>
<feature type="chain" id="PRO_5025459330" evidence="1">
    <location>
        <begin position="21"/>
        <end position="124"/>
    </location>
</feature>